<feature type="binding site" evidence="3">
    <location>
        <position position="126"/>
    </location>
    <ligand>
        <name>a divalent metal cation</name>
        <dbReference type="ChEBI" id="CHEBI:60240"/>
        <label>2</label>
    </ligand>
</feature>
<dbReference type="GO" id="GO:0005829">
    <property type="term" value="C:cytosol"/>
    <property type="evidence" value="ECO:0007669"/>
    <property type="project" value="TreeGrafter"/>
</dbReference>
<dbReference type="GO" id="GO:0004536">
    <property type="term" value="F:DNA nuclease activity"/>
    <property type="evidence" value="ECO:0007669"/>
    <property type="project" value="InterPro"/>
</dbReference>
<feature type="binding site" evidence="3">
    <location>
        <position position="8"/>
    </location>
    <ligand>
        <name>a divalent metal cation</name>
        <dbReference type="ChEBI" id="CHEBI:60240"/>
        <label>1</label>
    </ligand>
</feature>
<dbReference type="InterPro" id="IPR015991">
    <property type="entry name" value="TatD/YcfH-like"/>
</dbReference>
<name>A0A6G8Q7D2_9ACTN</name>
<evidence type="ECO:0000256" key="3">
    <source>
        <dbReference type="PIRSR" id="PIRSR005902-1"/>
    </source>
</evidence>
<dbReference type="KEGG" id="rub:GBA63_06750"/>
<dbReference type="Pfam" id="PF01026">
    <property type="entry name" value="TatD_DNase"/>
    <property type="match status" value="1"/>
</dbReference>
<keyword evidence="4" id="KW-0540">Nuclease</keyword>
<dbReference type="AlphaFoldDB" id="A0A6G8Q7D2"/>
<dbReference type="EMBL" id="CP045119">
    <property type="protein sequence ID" value="QIN82385.1"/>
    <property type="molecule type" value="Genomic_DNA"/>
</dbReference>
<accession>A0A6G8Q7D2</accession>
<gene>
    <name evidence="4" type="ORF">GBA63_06750</name>
</gene>
<dbReference type="PANTHER" id="PTHR46124:SF2">
    <property type="entry name" value="D-AMINOACYL-TRNA DEACYLASE"/>
    <property type="match status" value="1"/>
</dbReference>
<evidence type="ECO:0000313" key="5">
    <source>
        <dbReference type="Proteomes" id="UP000501452"/>
    </source>
</evidence>
<keyword evidence="2" id="KW-0378">Hydrolase</keyword>
<feature type="binding site" evidence="3">
    <location>
        <position position="197"/>
    </location>
    <ligand>
        <name>a divalent metal cation</name>
        <dbReference type="ChEBI" id="CHEBI:60240"/>
        <label>1</label>
    </ligand>
</feature>
<evidence type="ECO:0000256" key="2">
    <source>
        <dbReference type="ARBA" id="ARBA00022801"/>
    </source>
</evidence>
<dbReference type="RefSeq" id="WP_166174671.1">
    <property type="nucleotide sequence ID" value="NZ_CP045119.1"/>
</dbReference>
<dbReference type="FunFam" id="3.20.20.140:FF:000005">
    <property type="entry name" value="TatD family hydrolase"/>
    <property type="match status" value="1"/>
</dbReference>
<sequence>MLVDSHTHLLRLEISPEDAVGEAAEAGVGIVVNIGTQIEDSRRGAELAVRLPNVYSAAGIHPHNAGTHTSADLEALAELAESPGIVSLGEVGLDYYRSEWSKEVQRALFEEAISLANDARLPLVVHSRQAFADTMACLGSARVPVVLHCFEGGDREVREATERDYYVGLAGNITYKNNETARVLRLINPDRLLVETDAPYLSPQPLRGTKNAPKNVVHTAAFVAERLGYEDEEFAALTTRNARNFYGLPPEV</sequence>
<dbReference type="NCBIfam" id="TIGR00010">
    <property type="entry name" value="YchF/TatD family DNA exonuclease"/>
    <property type="match status" value="1"/>
</dbReference>
<feature type="binding site" evidence="3">
    <location>
        <position position="6"/>
    </location>
    <ligand>
        <name>a divalent metal cation</name>
        <dbReference type="ChEBI" id="CHEBI:60240"/>
        <label>1</label>
    </ligand>
</feature>
<feature type="binding site" evidence="3">
    <location>
        <position position="90"/>
    </location>
    <ligand>
        <name>a divalent metal cation</name>
        <dbReference type="ChEBI" id="CHEBI:60240"/>
        <label>1</label>
    </ligand>
</feature>
<keyword evidence="4" id="KW-0269">Exonuclease</keyword>
<protein>
    <submittedName>
        <fullName evidence="4">YchF/TatD family DNA exonuclease</fullName>
    </submittedName>
</protein>
<dbReference type="SUPFAM" id="SSF51556">
    <property type="entry name" value="Metallo-dependent hydrolases"/>
    <property type="match status" value="1"/>
</dbReference>
<reference evidence="4 5" key="1">
    <citation type="submission" date="2019-10" db="EMBL/GenBank/DDBJ databases">
        <title>Rubrobacter sp nov SCSIO 52090 isolated from a deep-sea sediment in the South China Sea.</title>
        <authorList>
            <person name="Chen R.W."/>
        </authorList>
    </citation>
    <scope>NUCLEOTIDE SEQUENCE [LARGE SCALE GENOMIC DNA]</scope>
    <source>
        <strain evidence="4 5">SCSIO 52909</strain>
    </source>
</reference>
<keyword evidence="1 3" id="KW-0479">Metal-binding</keyword>
<dbReference type="CDD" id="cd01310">
    <property type="entry name" value="TatD_DNAse"/>
    <property type="match status" value="1"/>
</dbReference>
<evidence type="ECO:0000256" key="1">
    <source>
        <dbReference type="ARBA" id="ARBA00022723"/>
    </source>
</evidence>
<dbReference type="GO" id="GO:0004527">
    <property type="term" value="F:exonuclease activity"/>
    <property type="evidence" value="ECO:0007669"/>
    <property type="project" value="UniProtKB-KW"/>
</dbReference>
<dbReference type="GO" id="GO:0046872">
    <property type="term" value="F:metal ion binding"/>
    <property type="evidence" value="ECO:0007669"/>
    <property type="project" value="UniProtKB-KW"/>
</dbReference>
<dbReference type="InterPro" id="IPR001130">
    <property type="entry name" value="TatD-like"/>
</dbReference>
<dbReference type="Proteomes" id="UP000501452">
    <property type="component" value="Chromosome"/>
</dbReference>
<dbReference type="InterPro" id="IPR032466">
    <property type="entry name" value="Metal_Hydrolase"/>
</dbReference>
<dbReference type="PIRSF" id="PIRSF005902">
    <property type="entry name" value="DNase_TatD"/>
    <property type="match status" value="1"/>
</dbReference>
<dbReference type="Gene3D" id="3.20.20.140">
    <property type="entry name" value="Metal-dependent hydrolases"/>
    <property type="match status" value="1"/>
</dbReference>
<dbReference type="PANTHER" id="PTHR46124">
    <property type="entry name" value="D-AMINOACYL-TRNA DEACYLASE"/>
    <property type="match status" value="1"/>
</dbReference>
<feature type="binding site" evidence="3">
    <location>
        <position position="148"/>
    </location>
    <ligand>
        <name>a divalent metal cation</name>
        <dbReference type="ChEBI" id="CHEBI:60240"/>
        <label>2</label>
    </ligand>
</feature>
<organism evidence="4 5">
    <name type="scientific">Rubrobacter tropicus</name>
    <dbReference type="NCBI Taxonomy" id="2653851"/>
    <lineage>
        <taxon>Bacteria</taxon>
        <taxon>Bacillati</taxon>
        <taxon>Actinomycetota</taxon>
        <taxon>Rubrobacteria</taxon>
        <taxon>Rubrobacterales</taxon>
        <taxon>Rubrobacteraceae</taxon>
        <taxon>Rubrobacter</taxon>
    </lineage>
</organism>
<proteinExistence type="predicted"/>
<evidence type="ECO:0000313" key="4">
    <source>
        <dbReference type="EMBL" id="QIN82385.1"/>
    </source>
</evidence>
<keyword evidence="5" id="KW-1185">Reference proteome</keyword>